<protein>
    <submittedName>
        <fullName evidence="1">Uncharacterized protein</fullName>
    </submittedName>
</protein>
<proteinExistence type="predicted"/>
<dbReference type="Proteomes" id="UP000326178">
    <property type="component" value="Chromosome"/>
</dbReference>
<organism evidence="1 2">
    <name type="scientific">Streptomyces nitrosporeus</name>
    <dbReference type="NCBI Taxonomy" id="28894"/>
    <lineage>
        <taxon>Bacteria</taxon>
        <taxon>Bacillati</taxon>
        <taxon>Actinomycetota</taxon>
        <taxon>Actinomycetes</taxon>
        <taxon>Kitasatosporales</taxon>
        <taxon>Streptomycetaceae</taxon>
        <taxon>Streptomyces</taxon>
    </lineage>
</organism>
<dbReference type="OrthoDB" id="4321764at2"/>
<sequence length="63" mass="7005">MTAYHIGRSWTGHEIEDDCPCPQVSCGLVDVEAVADECEHHPPLCAKSMRQGHHAEDCQKEES</sequence>
<accession>A0A5J6FLV9</accession>
<dbReference type="AlphaFoldDB" id="A0A5J6FLV9"/>
<evidence type="ECO:0000313" key="2">
    <source>
        <dbReference type="Proteomes" id="UP000326178"/>
    </source>
</evidence>
<dbReference type="EMBL" id="CP023702">
    <property type="protein sequence ID" value="QEU75850.1"/>
    <property type="molecule type" value="Genomic_DNA"/>
</dbReference>
<keyword evidence="2" id="KW-1185">Reference proteome</keyword>
<dbReference type="KEGG" id="snk:CP967_31260"/>
<gene>
    <name evidence="1" type="ORF">CP967_31260</name>
</gene>
<reference evidence="1 2" key="1">
    <citation type="submission" date="2017-09" db="EMBL/GenBank/DDBJ databases">
        <authorList>
            <person name="Lee N."/>
            <person name="Cho B.-K."/>
        </authorList>
    </citation>
    <scope>NUCLEOTIDE SEQUENCE [LARGE SCALE GENOMIC DNA]</scope>
    <source>
        <strain evidence="1 2">ATCC 12769</strain>
    </source>
</reference>
<name>A0A5J6FLV9_9ACTN</name>
<evidence type="ECO:0000313" key="1">
    <source>
        <dbReference type="EMBL" id="QEU75850.1"/>
    </source>
</evidence>